<reference evidence="1" key="1">
    <citation type="submission" date="2021-03" db="EMBL/GenBank/DDBJ databases">
        <authorList>
            <consortium name="DOE Joint Genome Institute"/>
            <person name="Ahrendt S."/>
            <person name="Looney B.P."/>
            <person name="Miyauchi S."/>
            <person name="Morin E."/>
            <person name="Drula E."/>
            <person name="Courty P.E."/>
            <person name="Chicoki N."/>
            <person name="Fauchery L."/>
            <person name="Kohler A."/>
            <person name="Kuo A."/>
            <person name="Labutti K."/>
            <person name="Pangilinan J."/>
            <person name="Lipzen A."/>
            <person name="Riley R."/>
            <person name="Andreopoulos W."/>
            <person name="He G."/>
            <person name="Johnson J."/>
            <person name="Barry K.W."/>
            <person name="Grigoriev I.V."/>
            <person name="Nagy L."/>
            <person name="Hibbett D."/>
            <person name="Henrissat B."/>
            <person name="Matheny P.B."/>
            <person name="Labbe J."/>
            <person name="Martin F."/>
        </authorList>
    </citation>
    <scope>NUCLEOTIDE SEQUENCE</scope>
    <source>
        <strain evidence="1">HHB10654</strain>
    </source>
</reference>
<gene>
    <name evidence="1" type="ORF">BV25DRAFT_1918939</name>
</gene>
<proteinExistence type="predicted"/>
<dbReference type="Proteomes" id="UP000814140">
    <property type="component" value="Unassembled WGS sequence"/>
</dbReference>
<evidence type="ECO:0000313" key="2">
    <source>
        <dbReference type="Proteomes" id="UP000814140"/>
    </source>
</evidence>
<protein>
    <submittedName>
        <fullName evidence="1">Uncharacterized protein</fullName>
    </submittedName>
</protein>
<evidence type="ECO:0000313" key="1">
    <source>
        <dbReference type="EMBL" id="KAI0058829.1"/>
    </source>
</evidence>
<name>A0ACB8SR30_9AGAM</name>
<comment type="caution">
    <text evidence="1">The sequence shown here is derived from an EMBL/GenBank/DDBJ whole genome shotgun (WGS) entry which is preliminary data.</text>
</comment>
<reference evidence="1" key="2">
    <citation type="journal article" date="2022" name="New Phytol.">
        <title>Evolutionary transition to the ectomycorrhizal habit in the genomes of a hyperdiverse lineage of mushroom-forming fungi.</title>
        <authorList>
            <person name="Looney B."/>
            <person name="Miyauchi S."/>
            <person name="Morin E."/>
            <person name="Drula E."/>
            <person name="Courty P.E."/>
            <person name="Kohler A."/>
            <person name="Kuo A."/>
            <person name="LaButti K."/>
            <person name="Pangilinan J."/>
            <person name="Lipzen A."/>
            <person name="Riley R."/>
            <person name="Andreopoulos W."/>
            <person name="He G."/>
            <person name="Johnson J."/>
            <person name="Nolan M."/>
            <person name="Tritt A."/>
            <person name="Barry K.W."/>
            <person name="Grigoriev I.V."/>
            <person name="Nagy L.G."/>
            <person name="Hibbett D."/>
            <person name="Henrissat B."/>
            <person name="Matheny P.B."/>
            <person name="Labbe J."/>
            <person name="Martin F.M."/>
        </authorList>
    </citation>
    <scope>NUCLEOTIDE SEQUENCE</scope>
    <source>
        <strain evidence="1">HHB10654</strain>
    </source>
</reference>
<keyword evidence="2" id="KW-1185">Reference proteome</keyword>
<accession>A0ACB8SR30</accession>
<dbReference type="EMBL" id="MU277231">
    <property type="protein sequence ID" value="KAI0058829.1"/>
    <property type="molecule type" value="Genomic_DNA"/>
</dbReference>
<sequence length="435" mass="48490">MTDSILAVLGAGGWRGHDPMLHLFRLDTETPRNPTRFIANAFEVKVGLSDIARAMDVDAEDSVLYVGDEDRIKSYRCTMGAGDDDDGSALPVRTLDSLGFGGPLVVRDGGVRVLRAGNKGLAIWNTEELPTHGPDGRNRIGQRLSFDIFDTKRDKDGAGIERSIGSEPTQRVETTDFKNAKLWTQHPNDPNQMLVSFEEQYRLSAVDLATQKTAARYLGHGGYIGDIRTNAEDPHVFVTACYDGAVRLYDERLPTPVLTVFHASEWIMTALYEHIGGHPFLIIGGSNTQQVKVWDVRAKAALYELSTGNNDVDVLAWDARRQTLYAATQCQYVDSNGSVGYRRGKFPNTGRPWSEQDGGEDLGDDEDDEDWEDEEENASGYRACNWPDRAFHLEESFGHPLDSATHRLYRYRFKSDANPEVVPKSGYSRVGRSSY</sequence>
<organism evidence="1 2">
    <name type="scientific">Artomyces pyxidatus</name>
    <dbReference type="NCBI Taxonomy" id="48021"/>
    <lineage>
        <taxon>Eukaryota</taxon>
        <taxon>Fungi</taxon>
        <taxon>Dikarya</taxon>
        <taxon>Basidiomycota</taxon>
        <taxon>Agaricomycotina</taxon>
        <taxon>Agaricomycetes</taxon>
        <taxon>Russulales</taxon>
        <taxon>Auriscalpiaceae</taxon>
        <taxon>Artomyces</taxon>
    </lineage>
</organism>